<dbReference type="PROSITE" id="PS50943">
    <property type="entry name" value="HTH_CROC1"/>
    <property type="match status" value="1"/>
</dbReference>
<dbReference type="CDD" id="cd00093">
    <property type="entry name" value="HTH_XRE"/>
    <property type="match status" value="1"/>
</dbReference>
<dbReference type="Pfam" id="PF01381">
    <property type="entry name" value="HTH_3"/>
    <property type="match status" value="1"/>
</dbReference>
<sequence length="64" mass="7491">MSKQLGLNLKVERLKKHMTQKELSEHIGISARTISRYELNQANPKEKTLMKFAEFFGKTIEQLK</sequence>
<evidence type="ECO:0000313" key="3">
    <source>
        <dbReference type="EMBL" id="ASV68372.1"/>
    </source>
</evidence>
<dbReference type="Gene3D" id="1.10.260.40">
    <property type="entry name" value="lambda repressor-like DNA-binding domains"/>
    <property type="match status" value="1"/>
</dbReference>
<dbReference type="InterPro" id="IPR010982">
    <property type="entry name" value="Lambda_DNA-bd_dom_sf"/>
</dbReference>
<evidence type="ECO:0000256" key="1">
    <source>
        <dbReference type="ARBA" id="ARBA00023125"/>
    </source>
</evidence>
<keyword evidence="4" id="KW-1185">Reference proteome</keyword>
<dbReference type="OrthoDB" id="2939985at2"/>
<dbReference type="EMBL" id="CP022983">
    <property type="protein sequence ID" value="ASV68372.1"/>
    <property type="molecule type" value="Genomic_DNA"/>
</dbReference>
<protein>
    <recommendedName>
        <fullName evidence="2">HTH cro/C1-type domain-containing protein</fullName>
    </recommendedName>
</protein>
<dbReference type="RefSeq" id="WP_095371942.1">
    <property type="nucleotide sequence ID" value="NZ_CP022983.1"/>
</dbReference>
<dbReference type="GO" id="GO:0003677">
    <property type="term" value="F:DNA binding"/>
    <property type="evidence" value="ECO:0007669"/>
    <property type="project" value="UniProtKB-KW"/>
</dbReference>
<dbReference type="SUPFAM" id="SSF47413">
    <property type="entry name" value="lambda repressor-like DNA-binding domains"/>
    <property type="match status" value="1"/>
</dbReference>
<dbReference type="PANTHER" id="PTHR46558">
    <property type="entry name" value="TRACRIPTIONAL REGULATORY PROTEIN-RELATED-RELATED"/>
    <property type="match status" value="1"/>
</dbReference>
<evidence type="ECO:0000259" key="2">
    <source>
        <dbReference type="PROSITE" id="PS50943"/>
    </source>
</evidence>
<accession>A0A248TJS1</accession>
<name>A0A248TJS1_9BACI</name>
<dbReference type="PANTHER" id="PTHR46558:SF11">
    <property type="entry name" value="HTH-TYPE TRANSCRIPTIONAL REGULATOR XRE"/>
    <property type="match status" value="1"/>
</dbReference>
<dbReference type="Proteomes" id="UP000215137">
    <property type="component" value="Chromosome"/>
</dbReference>
<proteinExistence type="predicted"/>
<organism evidence="3 4">
    <name type="scientific">Cytobacillus kochii</name>
    <dbReference type="NCBI Taxonomy" id="859143"/>
    <lineage>
        <taxon>Bacteria</taxon>
        <taxon>Bacillati</taxon>
        <taxon>Bacillota</taxon>
        <taxon>Bacilli</taxon>
        <taxon>Bacillales</taxon>
        <taxon>Bacillaceae</taxon>
        <taxon>Cytobacillus</taxon>
    </lineage>
</organism>
<dbReference type="KEGG" id="bko:CKF48_14170"/>
<keyword evidence="1" id="KW-0238">DNA-binding</keyword>
<gene>
    <name evidence="3" type="ORF">CKF48_14170</name>
</gene>
<evidence type="ECO:0000313" key="4">
    <source>
        <dbReference type="Proteomes" id="UP000215137"/>
    </source>
</evidence>
<dbReference type="AlphaFoldDB" id="A0A248TJS1"/>
<feature type="domain" description="HTH cro/C1-type" evidence="2">
    <location>
        <begin position="9"/>
        <end position="63"/>
    </location>
</feature>
<dbReference type="SMART" id="SM00530">
    <property type="entry name" value="HTH_XRE"/>
    <property type="match status" value="1"/>
</dbReference>
<dbReference type="InterPro" id="IPR001387">
    <property type="entry name" value="Cro/C1-type_HTH"/>
</dbReference>
<reference evidence="3 4" key="1">
    <citation type="submission" date="2017-08" db="EMBL/GenBank/DDBJ databases">
        <title>Complete Genome Sequence of Bacillus kochii Oregon-R-modENCODE STRAIN BDGP4, isolated from Drosophila melanogaster gut.</title>
        <authorList>
            <person name="Wan K.H."/>
            <person name="Yu C."/>
            <person name="Park S."/>
            <person name="Hammonds A.S."/>
            <person name="Booth B.W."/>
            <person name="Celniker S.E."/>
        </authorList>
    </citation>
    <scope>NUCLEOTIDE SEQUENCE [LARGE SCALE GENOMIC DNA]</scope>
    <source>
        <strain evidence="3 4">BDGP4</strain>
    </source>
</reference>